<evidence type="ECO:0000313" key="2">
    <source>
        <dbReference type="EMBL" id="TLE05222.1"/>
    </source>
</evidence>
<keyword evidence="1" id="KW-1133">Transmembrane helix</keyword>
<reference evidence="2 3" key="1">
    <citation type="journal article" date="2014" name="Genome Announc.">
        <title>Draft genome sequences of eight enterohepatic helicobacter species isolated from both laboratory and wild rodents.</title>
        <authorList>
            <person name="Sheh A."/>
            <person name="Shen Z."/>
            <person name="Fox J.G."/>
        </authorList>
    </citation>
    <scope>NUCLEOTIDE SEQUENCE [LARGE SCALE GENOMIC DNA]</scope>
    <source>
        <strain evidence="2 3">Missouri</strain>
    </source>
</reference>
<organism evidence="2 3">
    <name type="scientific">Helicobacter bilis</name>
    <dbReference type="NCBI Taxonomy" id="37372"/>
    <lineage>
        <taxon>Bacteria</taxon>
        <taxon>Pseudomonadati</taxon>
        <taxon>Campylobacterota</taxon>
        <taxon>Epsilonproteobacteria</taxon>
        <taxon>Campylobacterales</taxon>
        <taxon>Helicobacteraceae</taxon>
        <taxon>Helicobacter</taxon>
    </lineage>
</organism>
<dbReference type="EMBL" id="JRPH02000009">
    <property type="protein sequence ID" value="TLE05222.1"/>
    <property type="molecule type" value="Genomic_DNA"/>
</dbReference>
<keyword evidence="1" id="KW-0472">Membrane</keyword>
<dbReference type="GeneID" id="60656813"/>
<evidence type="ECO:0000256" key="1">
    <source>
        <dbReference type="SAM" id="Phobius"/>
    </source>
</evidence>
<feature type="transmembrane region" description="Helical" evidence="1">
    <location>
        <begin position="7"/>
        <end position="28"/>
    </location>
</feature>
<comment type="caution">
    <text evidence="2">The sequence shown here is derived from an EMBL/GenBank/DDBJ whole genome shotgun (WGS) entry which is preliminary data.</text>
</comment>
<dbReference type="AlphaFoldDB" id="A0A6D2C887"/>
<name>A0A6D2C887_9HELI</name>
<gene>
    <name evidence="2" type="ORF">LS77_004140</name>
</gene>
<sequence>MESLMQILFIPALLLVVVVAFFVIKWLYYDLTIGQWLDLWKEKKDKKISLKLMIFLIILGIFINFILPKL</sequence>
<dbReference type="RefSeq" id="WP_004087189.1">
    <property type="nucleotide sequence ID" value="NZ_CAOUIW010000043.1"/>
</dbReference>
<keyword evidence="1" id="KW-0812">Transmembrane</keyword>
<proteinExistence type="predicted"/>
<feature type="transmembrane region" description="Helical" evidence="1">
    <location>
        <begin position="48"/>
        <end position="67"/>
    </location>
</feature>
<accession>A0A6D2C887</accession>
<evidence type="ECO:0000313" key="3">
    <source>
        <dbReference type="Proteomes" id="UP000029870"/>
    </source>
</evidence>
<protein>
    <submittedName>
        <fullName evidence="2">Uncharacterized protein</fullName>
    </submittedName>
</protein>
<dbReference type="Proteomes" id="UP000029870">
    <property type="component" value="Unassembled WGS sequence"/>
</dbReference>